<name>A0ABR9K738_9ACTN</name>
<sequence length="116" mass="13480">MNDSDTLAQLARRAVRASKRIEWHNRLVRDLELTRQKLRRATRLIEELSAAEPPPPEYLTAVRSARRRPYQRVTVVIDGSPCLIGLGQGGSWWGREAEDWRRTVEVVRQVRGRRLP</sequence>
<reference evidence="1 2" key="1">
    <citation type="submission" date="2020-10" db="EMBL/GenBank/DDBJ databases">
        <title>Sequencing the genomes of 1000 actinobacteria strains.</title>
        <authorList>
            <person name="Klenk H.-P."/>
        </authorList>
    </citation>
    <scope>NUCLEOTIDE SEQUENCE [LARGE SCALE GENOMIC DNA]</scope>
    <source>
        <strain evidence="1 2">DSM 43748</strain>
    </source>
</reference>
<protein>
    <submittedName>
        <fullName evidence="1">Uncharacterized protein</fullName>
    </submittedName>
</protein>
<evidence type="ECO:0000313" key="1">
    <source>
        <dbReference type="EMBL" id="MBE1557710.1"/>
    </source>
</evidence>
<gene>
    <name evidence="1" type="ORF">H4W81_000489</name>
</gene>
<proteinExistence type="predicted"/>
<evidence type="ECO:0000313" key="2">
    <source>
        <dbReference type="Proteomes" id="UP000661607"/>
    </source>
</evidence>
<keyword evidence="2" id="KW-1185">Reference proteome</keyword>
<accession>A0ABR9K738</accession>
<organism evidence="1 2">
    <name type="scientific">Nonomuraea africana</name>
    <dbReference type="NCBI Taxonomy" id="46171"/>
    <lineage>
        <taxon>Bacteria</taxon>
        <taxon>Bacillati</taxon>
        <taxon>Actinomycetota</taxon>
        <taxon>Actinomycetes</taxon>
        <taxon>Streptosporangiales</taxon>
        <taxon>Streptosporangiaceae</taxon>
        <taxon>Nonomuraea</taxon>
    </lineage>
</organism>
<dbReference type="EMBL" id="JADBEF010000001">
    <property type="protein sequence ID" value="MBE1557710.1"/>
    <property type="molecule type" value="Genomic_DNA"/>
</dbReference>
<dbReference type="RefSeq" id="WP_192773251.1">
    <property type="nucleotide sequence ID" value="NZ_BAAASY010000023.1"/>
</dbReference>
<comment type="caution">
    <text evidence="1">The sequence shown here is derived from an EMBL/GenBank/DDBJ whole genome shotgun (WGS) entry which is preliminary data.</text>
</comment>
<dbReference type="Proteomes" id="UP000661607">
    <property type="component" value="Unassembled WGS sequence"/>
</dbReference>